<dbReference type="OrthoDB" id="6515653at2759"/>
<keyword evidence="3" id="KW-1185">Reference proteome</keyword>
<dbReference type="EMBL" id="JABSTR010000005">
    <property type="protein sequence ID" value="KAH9371086.1"/>
    <property type="molecule type" value="Genomic_DNA"/>
</dbReference>
<dbReference type="Pfam" id="PF14529">
    <property type="entry name" value="Exo_endo_phos_2"/>
    <property type="match status" value="1"/>
</dbReference>
<dbReference type="SUPFAM" id="SSF56219">
    <property type="entry name" value="DNase I-like"/>
    <property type="match status" value="1"/>
</dbReference>
<dbReference type="VEuPathDB" id="VectorBase:HLOH_054758"/>
<reference evidence="2 3" key="1">
    <citation type="journal article" date="2020" name="Cell">
        <title>Large-Scale Comparative Analyses of Tick Genomes Elucidate Their Genetic Diversity and Vector Capacities.</title>
        <authorList>
            <consortium name="Tick Genome and Microbiome Consortium (TIGMIC)"/>
            <person name="Jia N."/>
            <person name="Wang J."/>
            <person name="Shi W."/>
            <person name="Du L."/>
            <person name="Sun Y."/>
            <person name="Zhan W."/>
            <person name="Jiang J.F."/>
            <person name="Wang Q."/>
            <person name="Zhang B."/>
            <person name="Ji P."/>
            <person name="Bell-Sakyi L."/>
            <person name="Cui X.M."/>
            <person name="Yuan T.T."/>
            <person name="Jiang B.G."/>
            <person name="Yang W.F."/>
            <person name="Lam T.T."/>
            <person name="Chang Q.C."/>
            <person name="Ding S.J."/>
            <person name="Wang X.J."/>
            <person name="Zhu J.G."/>
            <person name="Ruan X.D."/>
            <person name="Zhao L."/>
            <person name="Wei J.T."/>
            <person name="Ye R.Z."/>
            <person name="Que T.C."/>
            <person name="Du C.H."/>
            <person name="Zhou Y.H."/>
            <person name="Cheng J.X."/>
            <person name="Dai P.F."/>
            <person name="Guo W.B."/>
            <person name="Han X.H."/>
            <person name="Huang E.J."/>
            <person name="Li L.F."/>
            <person name="Wei W."/>
            <person name="Gao Y.C."/>
            <person name="Liu J.Z."/>
            <person name="Shao H.Z."/>
            <person name="Wang X."/>
            <person name="Wang C.C."/>
            <person name="Yang T.C."/>
            <person name="Huo Q.B."/>
            <person name="Li W."/>
            <person name="Chen H.Y."/>
            <person name="Chen S.E."/>
            <person name="Zhou L.G."/>
            <person name="Ni X.B."/>
            <person name="Tian J.H."/>
            <person name="Sheng Y."/>
            <person name="Liu T."/>
            <person name="Pan Y.S."/>
            <person name="Xia L.Y."/>
            <person name="Li J."/>
            <person name="Zhao F."/>
            <person name="Cao W.C."/>
        </authorList>
    </citation>
    <scope>NUCLEOTIDE SEQUENCE [LARGE SCALE GENOMIC DNA]</scope>
    <source>
        <strain evidence="2">HaeL-2018</strain>
    </source>
</reference>
<dbReference type="GO" id="GO:0003824">
    <property type="term" value="F:catalytic activity"/>
    <property type="evidence" value="ECO:0007669"/>
    <property type="project" value="InterPro"/>
</dbReference>
<dbReference type="InterPro" id="IPR005135">
    <property type="entry name" value="Endo/exonuclease/phosphatase"/>
</dbReference>
<dbReference type="Proteomes" id="UP000821853">
    <property type="component" value="Chromosome 3"/>
</dbReference>
<dbReference type="Gene3D" id="3.60.10.10">
    <property type="entry name" value="Endonuclease/exonuclease/phosphatase"/>
    <property type="match status" value="1"/>
</dbReference>
<sequence length="103" mass="11708">MYRPPNSSIDCLNKMSDYMQHHFHPSDKIILTGDFNLTGITWQATNCESSDNALGQALLDTAFIFNLKQVILEPTRVTPHSQNILDLTFVSDNFTNTERVGKY</sequence>
<dbReference type="InterPro" id="IPR036691">
    <property type="entry name" value="Endo/exonu/phosph_ase_sf"/>
</dbReference>
<dbReference type="AlphaFoldDB" id="A0A9J6FY84"/>
<evidence type="ECO:0000313" key="3">
    <source>
        <dbReference type="Proteomes" id="UP000821853"/>
    </source>
</evidence>
<protein>
    <recommendedName>
        <fullName evidence="1">Endonuclease/exonuclease/phosphatase domain-containing protein</fullName>
    </recommendedName>
</protein>
<organism evidence="2 3">
    <name type="scientific">Haemaphysalis longicornis</name>
    <name type="common">Bush tick</name>
    <dbReference type="NCBI Taxonomy" id="44386"/>
    <lineage>
        <taxon>Eukaryota</taxon>
        <taxon>Metazoa</taxon>
        <taxon>Ecdysozoa</taxon>
        <taxon>Arthropoda</taxon>
        <taxon>Chelicerata</taxon>
        <taxon>Arachnida</taxon>
        <taxon>Acari</taxon>
        <taxon>Parasitiformes</taxon>
        <taxon>Ixodida</taxon>
        <taxon>Ixodoidea</taxon>
        <taxon>Ixodidae</taxon>
        <taxon>Haemaphysalinae</taxon>
        <taxon>Haemaphysalis</taxon>
    </lineage>
</organism>
<proteinExistence type="predicted"/>
<accession>A0A9J6FY84</accession>
<gene>
    <name evidence="2" type="ORF">HPB48_015680</name>
</gene>
<feature type="domain" description="Endonuclease/exonuclease/phosphatase" evidence="1">
    <location>
        <begin position="1"/>
        <end position="97"/>
    </location>
</feature>
<name>A0A9J6FY84_HAELO</name>
<evidence type="ECO:0000259" key="1">
    <source>
        <dbReference type="Pfam" id="PF14529"/>
    </source>
</evidence>
<evidence type="ECO:0000313" key="2">
    <source>
        <dbReference type="EMBL" id="KAH9371086.1"/>
    </source>
</evidence>
<comment type="caution">
    <text evidence="2">The sequence shown here is derived from an EMBL/GenBank/DDBJ whole genome shotgun (WGS) entry which is preliminary data.</text>
</comment>